<reference evidence="7 8" key="1">
    <citation type="submission" date="2020-04" db="EMBL/GenBank/DDBJ databases">
        <title>Genome-Wide Identification of 5-Methylcytosine Sites in Bacterial Genomes By High-Throughput Sequencing of MspJI Restriction Fragments.</title>
        <authorList>
            <person name="Wu V."/>
        </authorList>
    </citation>
    <scope>NUCLEOTIDE SEQUENCE [LARGE SCALE GENOMIC DNA]</scope>
    <source>
        <strain evidence="7 8">S2</strain>
    </source>
</reference>
<protein>
    <submittedName>
        <fullName evidence="7">MerR family DNA-binding transcriptional regulator</fullName>
    </submittedName>
</protein>
<gene>
    <name evidence="7" type="ORF">HFZ78_21770</name>
</gene>
<keyword evidence="5" id="KW-0175">Coiled coil</keyword>
<dbReference type="SUPFAM" id="SSF46955">
    <property type="entry name" value="Putative DNA-binding domain"/>
    <property type="match status" value="1"/>
</dbReference>
<dbReference type="Proteomes" id="UP000501868">
    <property type="component" value="Chromosome"/>
</dbReference>
<evidence type="ECO:0000256" key="2">
    <source>
        <dbReference type="ARBA" id="ARBA00023015"/>
    </source>
</evidence>
<dbReference type="EMBL" id="CP051128">
    <property type="protein sequence ID" value="QIZ09003.1"/>
    <property type="molecule type" value="Genomic_DNA"/>
</dbReference>
<accession>A0A6H1P635</accession>
<dbReference type="PROSITE" id="PS50937">
    <property type="entry name" value="HTH_MERR_2"/>
    <property type="match status" value="1"/>
</dbReference>
<evidence type="ECO:0000256" key="4">
    <source>
        <dbReference type="ARBA" id="ARBA00023163"/>
    </source>
</evidence>
<proteinExistence type="predicted"/>
<keyword evidence="3 7" id="KW-0238">DNA-binding</keyword>
<evidence type="ECO:0000256" key="3">
    <source>
        <dbReference type="ARBA" id="ARBA00023125"/>
    </source>
</evidence>
<dbReference type="Pfam" id="PF13411">
    <property type="entry name" value="MerR_1"/>
    <property type="match status" value="1"/>
</dbReference>
<dbReference type="GO" id="GO:0003677">
    <property type="term" value="F:DNA binding"/>
    <property type="evidence" value="ECO:0007669"/>
    <property type="project" value="UniProtKB-KW"/>
</dbReference>
<dbReference type="AlphaFoldDB" id="A0A6H1P635"/>
<evidence type="ECO:0000259" key="6">
    <source>
        <dbReference type="PROSITE" id="PS50937"/>
    </source>
</evidence>
<dbReference type="SMART" id="SM00422">
    <property type="entry name" value="HTH_MERR"/>
    <property type="match status" value="1"/>
</dbReference>
<dbReference type="InterPro" id="IPR047057">
    <property type="entry name" value="MerR_fam"/>
</dbReference>
<dbReference type="PANTHER" id="PTHR30204">
    <property type="entry name" value="REDOX-CYCLING DRUG-SENSING TRANSCRIPTIONAL ACTIVATOR SOXR"/>
    <property type="match status" value="1"/>
</dbReference>
<evidence type="ECO:0000256" key="1">
    <source>
        <dbReference type="ARBA" id="ARBA00022491"/>
    </source>
</evidence>
<sequence>MGNENPSYRDQKVITIGIVTELTGLSSRQIHYYETRKLIFPDRTPNGTRKYSFADIERLIEIAEKIEEGVQTLEIRRDIAKREKHKMIIGQINSHFNRNGPIK</sequence>
<dbReference type="InterPro" id="IPR009061">
    <property type="entry name" value="DNA-bd_dom_put_sf"/>
</dbReference>
<name>A0A6H1P635_PRIMG</name>
<keyword evidence="1" id="KW-0678">Repressor</keyword>
<dbReference type="PANTHER" id="PTHR30204:SF65">
    <property type="entry name" value="HTH-TYPE TRANSCRIPTIONAL REGULATOR TNRA"/>
    <property type="match status" value="1"/>
</dbReference>
<reference evidence="7 8" key="2">
    <citation type="submission" date="2020-04" db="EMBL/GenBank/DDBJ databases">
        <authorList>
            <person name="Fomenkov A."/>
            <person name="Anton B.P."/>
            <person name="Roberts R.J."/>
        </authorList>
    </citation>
    <scope>NUCLEOTIDE SEQUENCE [LARGE SCALE GENOMIC DNA]</scope>
    <source>
        <strain evidence="7 8">S2</strain>
    </source>
</reference>
<feature type="coiled-coil region" evidence="5">
    <location>
        <begin position="56"/>
        <end position="83"/>
    </location>
</feature>
<dbReference type="InterPro" id="IPR000551">
    <property type="entry name" value="MerR-type_HTH_dom"/>
</dbReference>
<organism evidence="7 8">
    <name type="scientific">Priestia megaterium</name>
    <name type="common">Bacillus megaterium</name>
    <dbReference type="NCBI Taxonomy" id="1404"/>
    <lineage>
        <taxon>Bacteria</taxon>
        <taxon>Bacillati</taxon>
        <taxon>Bacillota</taxon>
        <taxon>Bacilli</taxon>
        <taxon>Bacillales</taxon>
        <taxon>Bacillaceae</taxon>
        <taxon>Priestia</taxon>
    </lineage>
</organism>
<evidence type="ECO:0000313" key="7">
    <source>
        <dbReference type="EMBL" id="QIZ09003.1"/>
    </source>
</evidence>
<dbReference type="GO" id="GO:0003700">
    <property type="term" value="F:DNA-binding transcription factor activity"/>
    <property type="evidence" value="ECO:0007669"/>
    <property type="project" value="InterPro"/>
</dbReference>
<keyword evidence="4" id="KW-0804">Transcription</keyword>
<feature type="domain" description="HTH merR-type" evidence="6">
    <location>
        <begin position="13"/>
        <end position="81"/>
    </location>
</feature>
<dbReference type="Gene3D" id="1.10.1660.10">
    <property type="match status" value="1"/>
</dbReference>
<evidence type="ECO:0000313" key="8">
    <source>
        <dbReference type="Proteomes" id="UP000501868"/>
    </source>
</evidence>
<evidence type="ECO:0000256" key="5">
    <source>
        <dbReference type="SAM" id="Coils"/>
    </source>
</evidence>
<keyword evidence="2" id="KW-0805">Transcription regulation</keyword>